<reference evidence="2 3" key="1">
    <citation type="journal article" date="2020" name="BMC Genomics">
        <title>Intraspecific diversification of the crop wild relative Brassica cretica Lam. using demographic model selection.</title>
        <authorList>
            <person name="Kioukis A."/>
            <person name="Michalopoulou V.A."/>
            <person name="Briers L."/>
            <person name="Pirintsos S."/>
            <person name="Studholme D.J."/>
            <person name="Pavlidis P."/>
            <person name="Sarris P.F."/>
        </authorList>
    </citation>
    <scope>NUCLEOTIDE SEQUENCE [LARGE SCALE GENOMIC DNA]</scope>
    <source>
        <strain evidence="3">cv. PFS-1207/04</strain>
    </source>
</reference>
<dbReference type="PANTHER" id="PTHR47074">
    <property type="entry name" value="BNAC02G40300D PROTEIN"/>
    <property type="match status" value="1"/>
</dbReference>
<gene>
    <name evidence="2" type="ORF">DY000_02032837</name>
</gene>
<keyword evidence="3" id="KW-1185">Reference proteome</keyword>
<protein>
    <recommendedName>
        <fullName evidence="1">RNase H type-1 domain-containing protein</fullName>
    </recommendedName>
</protein>
<organism evidence="2 3">
    <name type="scientific">Brassica cretica</name>
    <name type="common">Mustard</name>
    <dbReference type="NCBI Taxonomy" id="69181"/>
    <lineage>
        <taxon>Eukaryota</taxon>
        <taxon>Viridiplantae</taxon>
        <taxon>Streptophyta</taxon>
        <taxon>Embryophyta</taxon>
        <taxon>Tracheophyta</taxon>
        <taxon>Spermatophyta</taxon>
        <taxon>Magnoliopsida</taxon>
        <taxon>eudicotyledons</taxon>
        <taxon>Gunneridae</taxon>
        <taxon>Pentapetalae</taxon>
        <taxon>rosids</taxon>
        <taxon>malvids</taxon>
        <taxon>Brassicales</taxon>
        <taxon>Brassicaceae</taxon>
        <taxon>Brassiceae</taxon>
        <taxon>Brassica</taxon>
    </lineage>
</organism>
<accession>A0ABQ7DK54</accession>
<evidence type="ECO:0000313" key="2">
    <source>
        <dbReference type="EMBL" id="KAF3577851.1"/>
    </source>
</evidence>
<dbReference type="Proteomes" id="UP000266723">
    <property type="component" value="Unassembled WGS sequence"/>
</dbReference>
<dbReference type="EMBL" id="QGKV02000649">
    <property type="protein sequence ID" value="KAF3577851.1"/>
    <property type="molecule type" value="Genomic_DNA"/>
</dbReference>
<feature type="domain" description="RNase H type-1" evidence="1">
    <location>
        <begin position="45"/>
        <end position="107"/>
    </location>
</feature>
<dbReference type="Pfam" id="PF13456">
    <property type="entry name" value="RVT_3"/>
    <property type="match status" value="1"/>
</dbReference>
<evidence type="ECO:0000259" key="1">
    <source>
        <dbReference type="Pfam" id="PF13456"/>
    </source>
</evidence>
<evidence type="ECO:0000313" key="3">
    <source>
        <dbReference type="Proteomes" id="UP000266723"/>
    </source>
</evidence>
<sequence length="285" mass="31609">MEDASEWLQLHNLMDGNRDCIGPVHQGPHVWKKPPPGIIKCNVGSSWSNIAKRGGAAWIVRNEFGTVLCHGRRSFSNISSPVNADLQALSWATEAMVHLKRKKVMFEFSLKFNLVPVGCNYPATEIAVSVTRDGRLQSYVASNGPSWLASQLRVDAVNAGYAGHTVCRYTPRQSSVCWYLSVRSGICSGWRKYIAKVQLTIEDLAEVDVVVDLVCIQVWNFDNGVECGISNSSSSTSARFLGGTAGSARSVKDKKLWSSRIHVVVFMRKVNPQFFMVKQVDHHPQ</sequence>
<dbReference type="InterPro" id="IPR052929">
    <property type="entry name" value="RNase_H-like_EbsB-rel"/>
</dbReference>
<dbReference type="InterPro" id="IPR002156">
    <property type="entry name" value="RNaseH_domain"/>
</dbReference>
<dbReference type="PANTHER" id="PTHR47074:SF11">
    <property type="entry name" value="REVERSE TRANSCRIPTASE-LIKE PROTEIN"/>
    <property type="match status" value="1"/>
</dbReference>
<proteinExistence type="predicted"/>
<name>A0ABQ7DK54_BRACR</name>
<comment type="caution">
    <text evidence="2">The sequence shown here is derived from an EMBL/GenBank/DDBJ whole genome shotgun (WGS) entry which is preliminary data.</text>
</comment>